<dbReference type="AlphaFoldDB" id="A0A521BAJ2"/>
<keyword evidence="2" id="KW-1185">Reference proteome</keyword>
<dbReference type="EMBL" id="FXSZ01000002">
    <property type="protein sequence ID" value="SMO44124.1"/>
    <property type="molecule type" value="Genomic_DNA"/>
</dbReference>
<protein>
    <recommendedName>
        <fullName evidence="3">DUF4905 domain-containing protein</fullName>
    </recommendedName>
</protein>
<evidence type="ECO:0000313" key="1">
    <source>
        <dbReference type="EMBL" id="SMO44124.1"/>
    </source>
</evidence>
<organism evidence="1 2">
    <name type="scientific">Solitalea koreensis</name>
    <dbReference type="NCBI Taxonomy" id="543615"/>
    <lineage>
        <taxon>Bacteria</taxon>
        <taxon>Pseudomonadati</taxon>
        <taxon>Bacteroidota</taxon>
        <taxon>Sphingobacteriia</taxon>
        <taxon>Sphingobacteriales</taxon>
        <taxon>Sphingobacteriaceae</taxon>
        <taxon>Solitalea</taxon>
    </lineage>
</organism>
<dbReference type="OrthoDB" id="597091at2"/>
<evidence type="ECO:0008006" key="3">
    <source>
        <dbReference type="Google" id="ProtNLM"/>
    </source>
</evidence>
<reference evidence="1 2" key="1">
    <citation type="submission" date="2017-05" db="EMBL/GenBank/DDBJ databases">
        <authorList>
            <person name="Varghese N."/>
            <person name="Submissions S."/>
        </authorList>
    </citation>
    <scope>NUCLEOTIDE SEQUENCE [LARGE SCALE GENOMIC DNA]</scope>
    <source>
        <strain evidence="1 2">DSM 21342</strain>
    </source>
</reference>
<evidence type="ECO:0000313" key="2">
    <source>
        <dbReference type="Proteomes" id="UP000315971"/>
    </source>
</evidence>
<dbReference type="Pfam" id="PF16248">
    <property type="entry name" value="DUF4905"/>
    <property type="match status" value="1"/>
</dbReference>
<dbReference type="Proteomes" id="UP000315971">
    <property type="component" value="Unassembled WGS sequence"/>
</dbReference>
<name>A0A521BAJ2_9SPHI</name>
<proteinExistence type="predicted"/>
<sequence length="260" mass="30315">MINIKYTSNQPFSKIFSGLIWKIVPDFKGLKVAIELRDPTQRQVSFSIIDLATNMVLAENIQTEEPWYFGIETFYKDILCLHGYTNESLPEHKGIVALNTNGTKIWENYQLSYYQNSYEGIIAYNPKIEPRRYILLDHTTGEQKPHLDLLIGENADFVNSNQELVFPKRIKTDDLQLPVYLEEGIEVEYLEKNGNRIIAWYQKTGSMLECNLVIYGVDNIVEYQDKIIAGIQNKLPSSFFVWKNFLIYIKNRSEFVSYLL</sequence>
<accession>A0A521BAJ2</accession>
<dbReference type="InterPro" id="IPR032595">
    <property type="entry name" value="DUF4905"/>
</dbReference>
<dbReference type="RefSeq" id="WP_142601457.1">
    <property type="nucleotide sequence ID" value="NZ_FXSZ01000002.1"/>
</dbReference>
<gene>
    <name evidence="1" type="ORF">SAMN06265350_10242</name>
</gene>